<name>A0A2J6TV46_9HELO</name>
<dbReference type="AlphaFoldDB" id="A0A2J6TV46"/>
<dbReference type="Proteomes" id="UP000235371">
    <property type="component" value="Unassembled WGS sequence"/>
</dbReference>
<proteinExistence type="predicted"/>
<organism evidence="1 2">
    <name type="scientific">Hyaloscypha bicolor E</name>
    <dbReference type="NCBI Taxonomy" id="1095630"/>
    <lineage>
        <taxon>Eukaryota</taxon>
        <taxon>Fungi</taxon>
        <taxon>Dikarya</taxon>
        <taxon>Ascomycota</taxon>
        <taxon>Pezizomycotina</taxon>
        <taxon>Leotiomycetes</taxon>
        <taxon>Helotiales</taxon>
        <taxon>Hyaloscyphaceae</taxon>
        <taxon>Hyaloscypha</taxon>
        <taxon>Hyaloscypha bicolor</taxon>
    </lineage>
</organism>
<keyword evidence="2" id="KW-1185">Reference proteome</keyword>
<gene>
    <name evidence="1" type="ORF">K444DRAFT_605878</name>
</gene>
<evidence type="ECO:0000313" key="1">
    <source>
        <dbReference type="EMBL" id="PMD66886.1"/>
    </source>
</evidence>
<dbReference type="InParanoid" id="A0A2J6TV46"/>
<dbReference type="GeneID" id="36586965"/>
<dbReference type="RefSeq" id="XP_024743790.1">
    <property type="nucleotide sequence ID" value="XM_024878888.1"/>
</dbReference>
<evidence type="ECO:0000313" key="2">
    <source>
        <dbReference type="Proteomes" id="UP000235371"/>
    </source>
</evidence>
<accession>A0A2J6TV46</accession>
<protein>
    <submittedName>
        <fullName evidence="1">Uncharacterized protein</fullName>
    </submittedName>
</protein>
<reference evidence="1 2" key="1">
    <citation type="submission" date="2016-04" db="EMBL/GenBank/DDBJ databases">
        <title>A degradative enzymes factory behind the ericoid mycorrhizal symbiosis.</title>
        <authorList>
            <consortium name="DOE Joint Genome Institute"/>
            <person name="Martino E."/>
            <person name="Morin E."/>
            <person name="Grelet G."/>
            <person name="Kuo A."/>
            <person name="Kohler A."/>
            <person name="Daghino S."/>
            <person name="Barry K."/>
            <person name="Choi C."/>
            <person name="Cichocki N."/>
            <person name="Clum A."/>
            <person name="Copeland A."/>
            <person name="Hainaut M."/>
            <person name="Haridas S."/>
            <person name="Labutti K."/>
            <person name="Lindquist E."/>
            <person name="Lipzen A."/>
            <person name="Khouja H.-R."/>
            <person name="Murat C."/>
            <person name="Ohm R."/>
            <person name="Olson A."/>
            <person name="Spatafora J."/>
            <person name="Veneault-Fourrey C."/>
            <person name="Henrissat B."/>
            <person name="Grigoriev I."/>
            <person name="Martin F."/>
            <person name="Perotto S."/>
        </authorList>
    </citation>
    <scope>NUCLEOTIDE SEQUENCE [LARGE SCALE GENOMIC DNA]</scope>
    <source>
        <strain evidence="1 2">E</strain>
    </source>
</reference>
<dbReference type="OrthoDB" id="10624483at2759"/>
<dbReference type="EMBL" id="KZ613740">
    <property type="protein sequence ID" value="PMD66886.1"/>
    <property type="molecule type" value="Genomic_DNA"/>
</dbReference>
<sequence>MAFQSAPPTSSVSSLGRDKQSVEMERTWLGLWPEVTDLTGSPEKLASGLDKQLKEVIATTSHSALRNAVLELCKQMPEASDFLSVLLIPPPAFSTRVEHTGVVQEKATKKRKRNICENCEGDADDNDGCCKWAMMQAAEIQEAKNLLSSDSEKGGGPRICDECGGDPDEGDGCCKWNMMRESKKYEARLFLSVCDKTRYESESESE</sequence>